<reference evidence="1 2" key="1">
    <citation type="journal article" date="2020" name="ISME J.">
        <title>Comparative genomics reveals insights into cyanobacterial evolution and habitat adaptation.</title>
        <authorList>
            <person name="Chen M.Y."/>
            <person name="Teng W.K."/>
            <person name="Zhao L."/>
            <person name="Hu C.X."/>
            <person name="Zhou Y.K."/>
            <person name="Han B.P."/>
            <person name="Song L.R."/>
            <person name="Shu W.S."/>
        </authorList>
    </citation>
    <scope>NUCLEOTIDE SEQUENCE [LARGE SCALE GENOMIC DNA]</scope>
    <source>
        <strain evidence="1 2">FACHB-119</strain>
    </source>
</reference>
<gene>
    <name evidence="1" type="ORF">H6G83_34475</name>
</gene>
<keyword evidence="2" id="KW-1185">Reference proteome</keyword>
<dbReference type="Proteomes" id="UP000661112">
    <property type="component" value="Unassembled WGS sequence"/>
</dbReference>
<evidence type="ECO:0000313" key="1">
    <source>
        <dbReference type="EMBL" id="MBD2505639.1"/>
    </source>
</evidence>
<protein>
    <submittedName>
        <fullName evidence="1">Uncharacterized protein</fullName>
    </submittedName>
</protein>
<proteinExistence type="predicted"/>
<dbReference type="EMBL" id="JACJSG010000108">
    <property type="protein sequence ID" value="MBD2505639.1"/>
    <property type="molecule type" value="Genomic_DNA"/>
</dbReference>
<comment type="caution">
    <text evidence="1">The sequence shown here is derived from an EMBL/GenBank/DDBJ whole genome shotgun (WGS) entry which is preliminary data.</text>
</comment>
<sequence>MQDNLPAFTNVNSLETPTALYTVGKNIKFWDMTERTWLKGKITSITQCEGYFVSVTISHQNFRKKREVHINREDWLDTKPD</sequence>
<organism evidence="1 2">
    <name type="scientific">Anabaena azotica FACHB-119</name>
    <dbReference type="NCBI Taxonomy" id="947527"/>
    <lineage>
        <taxon>Bacteria</taxon>
        <taxon>Bacillati</taxon>
        <taxon>Cyanobacteriota</taxon>
        <taxon>Cyanophyceae</taxon>
        <taxon>Nostocales</taxon>
        <taxon>Nostocaceae</taxon>
        <taxon>Anabaena</taxon>
        <taxon>Anabaena azotica</taxon>
    </lineage>
</organism>
<evidence type="ECO:0000313" key="2">
    <source>
        <dbReference type="Proteomes" id="UP000661112"/>
    </source>
</evidence>
<dbReference type="RefSeq" id="WP_190480633.1">
    <property type="nucleotide sequence ID" value="NZ_JACJSG010000108.1"/>
</dbReference>
<accession>A0ABR8DG77</accession>
<name>A0ABR8DG77_9NOST</name>